<evidence type="ECO:0000313" key="5">
    <source>
        <dbReference type="EMBL" id="MFC7318972.1"/>
    </source>
</evidence>
<comment type="caution">
    <text evidence="5">The sequence shown here is derived from an EMBL/GenBank/DDBJ whole genome shotgun (WGS) entry which is preliminary data.</text>
</comment>
<dbReference type="Pfam" id="PF00701">
    <property type="entry name" value="DHDPS"/>
    <property type="match status" value="1"/>
</dbReference>
<dbReference type="InterPro" id="IPR002220">
    <property type="entry name" value="DapA-like"/>
</dbReference>
<evidence type="ECO:0000256" key="1">
    <source>
        <dbReference type="ARBA" id="ARBA00023239"/>
    </source>
</evidence>
<feature type="active site" description="Schiff-base intermediate with substrate" evidence="3">
    <location>
        <position position="162"/>
    </location>
</feature>
<dbReference type="AlphaFoldDB" id="A0ABD6AFI8"/>
<dbReference type="PROSITE" id="PS00666">
    <property type="entry name" value="DHDPS_2"/>
    <property type="match status" value="1"/>
</dbReference>
<dbReference type="Proteomes" id="UP001596547">
    <property type="component" value="Unassembled WGS sequence"/>
</dbReference>
<dbReference type="EMBL" id="JBHTBF010000003">
    <property type="protein sequence ID" value="MFC7318972.1"/>
    <property type="molecule type" value="Genomic_DNA"/>
</dbReference>
<dbReference type="CDD" id="cd00408">
    <property type="entry name" value="DHDPS-like"/>
    <property type="match status" value="1"/>
</dbReference>
<feature type="binding site" evidence="4">
    <location>
        <position position="204"/>
    </location>
    <ligand>
        <name>pyruvate</name>
        <dbReference type="ChEBI" id="CHEBI:15361"/>
    </ligand>
</feature>
<reference evidence="5 6" key="1">
    <citation type="journal article" date="2019" name="Int. J. Syst. Evol. Microbiol.">
        <title>The Global Catalogue of Microorganisms (GCM) 10K type strain sequencing project: providing services to taxonomists for standard genome sequencing and annotation.</title>
        <authorList>
            <consortium name="The Broad Institute Genomics Platform"/>
            <consortium name="The Broad Institute Genome Sequencing Center for Infectious Disease"/>
            <person name="Wu L."/>
            <person name="Ma J."/>
        </authorList>
    </citation>
    <scope>NUCLEOTIDE SEQUENCE [LARGE SCALE GENOMIC DNA]</scope>
    <source>
        <strain evidence="5 6">PSR21</strain>
    </source>
</reference>
<feature type="active site" description="Proton donor/acceptor" evidence="3">
    <location>
        <position position="134"/>
    </location>
</feature>
<proteinExistence type="predicted"/>
<evidence type="ECO:0000256" key="3">
    <source>
        <dbReference type="PIRSR" id="PIRSR001365-1"/>
    </source>
</evidence>
<evidence type="ECO:0000313" key="6">
    <source>
        <dbReference type="Proteomes" id="UP001596547"/>
    </source>
</evidence>
<evidence type="ECO:0000256" key="2">
    <source>
        <dbReference type="ARBA" id="ARBA00023270"/>
    </source>
</evidence>
<keyword evidence="2" id="KW-0704">Schiff base</keyword>
<evidence type="ECO:0000256" key="4">
    <source>
        <dbReference type="PIRSR" id="PIRSR001365-2"/>
    </source>
</evidence>
<keyword evidence="6" id="KW-1185">Reference proteome</keyword>
<dbReference type="PRINTS" id="PR00146">
    <property type="entry name" value="DHPICSNTHASE"/>
</dbReference>
<name>A0ABD6AFI8_9EURY</name>
<keyword evidence="1" id="KW-0456">Lyase</keyword>
<dbReference type="Gene3D" id="3.20.20.70">
    <property type="entry name" value="Aldolase class I"/>
    <property type="match status" value="1"/>
</dbReference>
<organism evidence="5 6">
    <name type="scientific">Halomarina halobia</name>
    <dbReference type="NCBI Taxonomy" id="3033386"/>
    <lineage>
        <taxon>Archaea</taxon>
        <taxon>Methanobacteriati</taxon>
        <taxon>Methanobacteriota</taxon>
        <taxon>Stenosarchaea group</taxon>
        <taxon>Halobacteria</taxon>
        <taxon>Halobacteriales</taxon>
        <taxon>Natronomonadaceae</taxon>
        <taxon>Halomarina</taxon>
    </lineage>
</organism>
<dbReference type="PIRSF" id="PIRSF001365">
    <property type="entry name" value="DHDPS"/>
    <property type="match status" value="1"/>
</dbReference>
<dbReference type="GeneID" id="79317841"/>
<protein>
    <submittedName>
        <fullName evidence="5">Dihydrodipicolinate synthase family protein</fullName>
    </submittedName>
</protein>
<dbReference type="InterPro" id="IPR020625">
    <property type="entry name" value="Schiff_base-form_aldolases_AS"/>
</dbReference>
<dbReference type="SUPFAM" id="SSF51569">
    <property type="entry name" value="Aldolase"/>
    <property type="match status" value="1"/>
</dbReference>
<gene>
    <name evidence="5" type="ORF">ACFQPE_19555</name>
</gene>
<dbReference type="PANTHER" id="PTHR12128:SF66">
    <property type="entry name" value="4-HYDROXY-2-OXOGLUTARATE ALDOLASE, MITOCHONDRIAL"/>
    <property type="match status" value="1"/>
</dbReference>
<dbReference type="GO" id="GO:0008675">
    <property type="term" value="F:2-dehydro-3-deoxy-phosphogluconate aldolase activity"/>
    <property type="evidence" value="ECO:0007669"/>
    <property type="project" value="UniProtKB-ARBA"/>
</dbReference>
<accession>A0ABD6AFI8</accession>
<dbReference type="SMART" id="SM01130">
    <property type="entry name" value="DHDPS"/>
    <property type="match status" value="1"/>
</dbReference>
<dbReference type="GO" id="GO:0044281">
    <property type="term" value="P:small molecule metabolic process"/>
    <property type="evidence" value="ECO:0007669"/>
    <property type="project" value="UniProtKB-ARBA"/>
</dbReference>
<dbReference type="InterPro" id="IPR013785">
    <property type="entry name" value="Aldolase_TIM"/>
</dbReference>
<sequence>MLIAGTVVPMVTPTTGRDGTVDEPSLARYTEHLVTNGVHGLFPCGSIGEFSSLTHDQRKRVVETAVDAADGVPVLAGCGDTSVAAVNRHVRTAAEAGADAAVVVTPYYLSTTQDGLTDFYTDVATDAGLPIVLYNIPALTGAKLDVETVVELGENANIVGMKDTSGDMTYHRRLIEETPDGFGVLQGSTELAVTSLDAGADGIIAGPANVFPGVLADVYDAHHSGDRDRAVELMNTVVNPVLTATSDLPTAAALKYLLTLTECETGAPLPPLPQLDDSEQQALRRCYRRATDGYNVTSRA</sequence>
<dbReference type="PANTHER" id="PTHR12128">
    <property type="entry name" value="DIHYDRODIPICOLINATE SYNTHASE"/>
    <property type="match status" value="1"/>
</dbReference>
<dbReference type="RefSeq" id="WP_379794731.1">
    <property type="nucleotide sequence ID" value="NZ_CP119993.1"/>
</dbReference>